<sequence length="437" mass="49617">MGHKIISRSVLSCLRLLWNERRFFTEEHASHSMAAVLRSLSHYAGSGSYAAVELCLHFLCDLLDGTEQLLACLNALASILNTNPTGVLSSGLVLHALVSYQPDNLALRGTTAVSLVEVMQKWFSLIMGALNHSVLMGDIEISGMSYVVVCQLGIDILRYFYLKFSEQDNQSQIATEEYGVFLKFLLLFLQENANREVLFEFCDVLYAKNYLTLLPHAQIERNDLSIRKISTIILGEMLKSLADKYLNIDEVGDNNETYARDIQMSSISNGSLQTLDERVYLEKAIDRLVYMLQPDPSLYYTHNPAILLWCFTSQRIPNYVRLHVLSQWLLLEDSIPCDLTTDPAVWELLLNILVQNKYKSAIMNCKEALQQCLEDGTEDDRRNFAGLVWGMLPNVLSKTLIDYDSEIGKIYLGLTNIVLSRIHLFRTSCYLIGLRKL</sequence>
<gene>
    <name evidence="1" type="ORF">DIATSA_LOCUS12794</name>
</gene>
<evidence type="ECO:0000313" key="1">
    <source>
        <dbReference type="EMBL" id="CAG9795537.1"/>
    </source>
</evidence>
<accession>A0A9N9RFC3</accession>
<organism evidence="1 2">
    <name type="scientific">Diatraea saccharalis</name>
    <name type="common">sugarcane borer</name>
    <dbReference type="NCBI Taxonomy" id="40085"/>
    <lineage>
        <taxon>Eukaryota</taxon>
        <taxon>Metazoa</taxon>
        <taxon>Ecdysozoa</taxon>
        <taxon>Arthropoda</taxon>
        <taxon>Hexapoda</taxon>
        <taxon>Insecta</taxon>
        <taxon>Pterygota</taxon>
        <taxon>Neoptera</taxon>
        <taxon>Endopterygota</taxon>
        <taxon>Lepidoptera</taxon>
        <taxon>Glossata</taxon>
        <taxon>Ditrysia</taxon>
        <taxon>Pyraloidea</taxon>
        <taxon>Crambidae</taxon>
        <taxon>Crambinae</taxon>
        <taxon>Diatraea</taxon>
    </lineage>
</organism>
<evidence type="ECO:0000313" key="2">
    <source>
        <dbReference type="Proteomes" id="UP001153714"/>
    </source>
</evidence>
<reference evidence="1" key="2">
    <citation type="submission" date="2022-10" db="EMBL/GenBank/DDBJ databases">
        <authorList>
            <consortium name="ENA_rothamsted_submissions"/>
            <consortium name="culmorum"/>
            <person name="King R."/>
        </authorList>
    </citation>
    <scope>NUCLEOTIDE SEQUENCE</scope>
</reference>
<proteinExistence type="predicted"/>
<reference evidence="1" key="1">
    <citation type="submission" date="2021-12" db="EMBL/GenBank/DDBJ databases">
        <authorList>
            <person name="King R."/>
        </authorList>
    </citation>
    <scope>NUCLEOTIDE SEQUENCE</scope>
</reference>
<protein>
    <submittedName>
        <fullName evidence="1">Uncharacterized protein</fullName>
    </submittedName>
</protein>
<dbReference type="AlphaFoldDB" id="A0A9N9RFC3"/>
<name>A0A9N9RFC3_9NEOP</name>
<dbReference type="EMBL" id="OU893339">
    <property type="protein sequence ID" value="CAG9795537.1"/>
    <property type="molecule type" value="Genomic_DNA"/>
</dbReference>
<keyword evidence="2" id="KW-1185">Reference proteome</keyword>
<dbReference type="Proteomes" id="UP001153714">
    <property type="component" value="Chromosome 8"/>
</dbReference>
<dbReference type="OrthoDB" id="7449659at2759"/>